<feature type="domain" description="PLL-like beta propeller" evidence="2">
    <location>
        <begin position="20"/>
        <end position="239"/>
    </location>
</feature>
<dbReference type="Pfam" id="PF26607">
    <property type="entry name" value="DUF8189"/>
    <property type="match status" value="1"/>
</dbReference>
<organism evidence="3 4">
    <name type="scientific">Burkholderia lata (strain ATCC 17760 / DSM 23089 / LMG 22485 / NCIMB 9086 / R18194 / 383)</name>
    <dbReference type="NCBI Taxonomy" id="482957"/>
    <lineage>
        <taxon>Bacteria</taxon>
        <taxon>Pseudomonadati</taxon>
        <taxon>Pseudomonadota</taxon>
        <taxon>Betaproteobacteria</taxon>
        <taxon>Burkholderiales</taxon>
        <taxon>Burkholderiaceae</taxon>
        <taxon>Burkholderia</taxon>
        <taxon>Burkholderia cepacia complex</taxon>
    </lineage>
</organism>
<dbReference type="InterPro" id="IPR058502">
    <property type="entry name" value="PLL-like_beta-prop"/>
</dbReference>
<sequence length="390" mass="41774">MSTELASTESGPQQKAVDPTSDWVNLGGTTQYQSLIAPIYMGGTVYAFAQDANNSLDLCTISYTGKSGSWLNYPSKSFVCNSTPGVAVAGQNSEYVGVACLVSQTIVQINYIPPTQPQAANVKQINITGGLSSGKAFAGPVQLVRNLNGNLEAFALDRDGMMWSASEKYANSQAKWGSWAPISGAKLDSSVREFKAFQLATGQNAGLIQVVAIGSDGKMYQSMENMTQLGSYSSFALLGAYDNLSSSTQFIGGPDVTYDPFSNFMVHAAYNSVHKNDNGPVDYLLADSSTEWAPFASAKPEFVFLPVLATTIANQMTYITWVDDSAQVNLTPRNDAYPKTADYWSSTSQKVGKPNSSFTGNLTKVVNDSKIGLFQPLSSGEVAFINFMPS</sequence>
<protein>
    <recommendedName>
        <fullName evidence="2">PLL-like beta propeller domain-containing protein</fullName>
    </recommendedName>
</protein>
<proteinExistence type="predicted"/>
<evidence type="ECO:0000313" key="4">
    <source>
        <dbReference type="Proteomes" id="UP000494110"/>
    </source>
</evidence>
<feature type="compositionally biased region" description="Polar residues" evidence="1">
    <location>
        <begin position="1"/>
        <end position="13"/>
    </location>
</feature>
<accession>A0A6P2XAA0</accession>
<dbReference type="RefSeq" id="WP_175012745.1">
    <property type="nucleotide sequence ID" value="NZ_CABVQN010000012.1"/>
</dbReference>
<gene>
    <name evidence="3" type="ORF">BLA39750_02849</name>
</gene>
<evidence type="ECO:0000313" key="3">
    <source>
        <dbReference type="EMBL" id="VWD05366.1"/>
    </source>
</evidence>
<reference evidence="3 4" key="1">
    <citation type="submission" date="2019-09" db="EMBL/GenBank/DDBJ databases">
        <authorList>
            <person name="Depoorter E."/>
        </authorList>
    </citation>
    <scope>NUCLEOTIDE SEQUENCE [LARGE SCALE GENOMIC DNA]</scope>
    <source>
        <strain evidence="3">R-39750</strain>
    </source>
</reference>
<dbReference type="EMBL" id="CABVQN010000012">
    <property type="protein sequence ID" value="VWD05366.1"/>
    <property type="molecule type" value="Genomic_DNA"/>
</dbReference>
<dbReference type="AlphaFoldDB" id="A0A6P2XAA0"/>
<feature type="region of interest" description="Disordered" evidence="1">
    <location>
        <begin position="1"/>
        <end position="20"/>
    </location>
</feature>
<evidence type="ECO:0000256" key="1">
    <source>
        <dbReference type="SAM" id="MobiDB-lite"/>
    </source>
</evidence>
<name>A0A6P2XAA0_BURL3</name>
<dbReference type="Proteomes" id="UP000494110">
    <property type="component" value="Unassembled WGS sequence"/>
</dbReference>
<dbReference type="SUPFAM" id="SSF89372">
    <property type="entry name" value="Fucose-specific lectin"/>
    <property type="match status" value="1"/>
</dbReference>
<evidence type="ECO:0000259" key="2">
    <source>
        <dbReference type="Pfam" id="PF26607"/>
    </source>
</evidence>